<dbReference type="Pfam" id="PF05648">
    <property type="entry name" value="PEX11"/>
    <property type="match status" value="1"/>
</dbReference>
<evidence type="ECO:0000256" key="4">
    <source>
        <dbReference type="ARBA" id="ARBA00046271"/>
    </source>
</evidence>
<name>A0A8H7CYL5_9AGAR</name>
<dbReference type="GO" id="GO:0016559">
    <property type="term" value="P:peroxisome fission"/>
    <property type="evidence" value="ECO:0007669"/>
    <property type="project" value="InterPro"/>
</dbReference>
<keyword evidence="1" id="KW-0962">Peroxisome biogenesis</keyword>
<dbReference type="GO" id="GO:0005778">
    <property type="term" value="C:peroxisomal membrane"/>
    <property type="evidence" value="ECO:0007669"/>
    <property type="project" value="UniProtKB-SubCell"/>
</dbReference>
<feature type="compositionally biased region" description="Low complexity" evidence="5">
    <location>
        <begin position="304"/>
        <end position="317"/>
    </location>
</feature>
<accession>A0A8H7CYL5</accession>
<keyword evidence="3" id="KW-0576">Peroxisome</keyword>
<feature type="compositionally biased region" description="Polar residues" evidence="5">
    <location>
        <begin position="14"/>
        <end position="39"/>
    </location>
</feature>
<evidence type="ECO:0000256" key="2">
    <source>
        <dbReference type="ARBA" id="ARBA00023136"/>
    </source>
</evidence>
<dbReference type="OrthoDB" id="411017at2759"/>
<proteinExistence type="predicted"/>
<evidence type="ECO:0000256" key="1">
    <source>
        <dbReference type="ARBA" id="ARBA00022593"/>
    </source>
</evidence>
<keyword evidence="2" id="KW-0472">Membrane</keyword>
<evidence type="ECO:0008006" key="8">
    <source>
        <dbReference type="Google" id="ProtNLM"/>
    </source>
</evidence>
<protein>
    <recommendedName>
        <fullName evidence="8">Peroxisomal biogenesis factor 11</fullName>
    </recommendedName>
</protein>
<dbReference type="PANTHER" id="PTHR12652">
    <property type="entry name" value="PEROXISOMAL BIOGENESIS FACTOR 11"/>
    <property type="match status" value="1"/>
</dbReference>
<sequence length="394" mass="44627">MSHISFPSEHAAADSSSHNGGQFYSSFDANSSFQMNPLSSHPPRTPRTSIVTSGSHVYGASIYDTKEEPQEPPIDEEDELEEGTEQLKQAEMRVRKEEVWREMFLTSNGRDKAFVGQPLVTLLLHPLNALFSPQKLIQYSLKVYLLFHTSLATSRLLRRPTRPPWEKELVRRLHSTVEGFSFTRKCLLLFNWLSPLTAIMAQQAVPYSSEQTTKTSKKMMKPFLHTVLYAPPPVLLELVQAAADDVFTFSKLGLIGKRTGERAGRFSDWCWLLATLVGLVENGVERQMIGNLRHEVESRLYSESMTAATSKSKPASSKQDEKELSRLQKQEYWLQMTRAKLAMDLIFVSYDVFRIQRAREPIKAFTGLAAGVLSAAKLYDRHKQTLLKAVTLSL</sequence>
<dbReference type="InterPro" id="IPR008733">
    <property type="entry name" value="PEX11"/>
</dbReference>
<evidence type="ECO:0000256" key="5">
    <source>
        <dbReference type="SAM" id="MobiDB-lite"/>
    </source>
</evidence>
<dbReference type="AlphaFoldDB" id="A0A8H7CYL5"/>
<reference evidence="6" key="1">
    <citation type="submission" date="2020-05" db="EMBL/GenBank/DDBJ databases">
        <title>Mycena genomes resolve the evolution of fungal bioluminescence.</title>
        <authorList>
            <person name="Tsai I.J."/>
        </authorList>
    </citation>
    <scope>NUCLEOTIDE SEQUENCE</scope>
    <source>
        <strain evidence="6">CCC161011</strain>
    </source>
</reference>
<keyword evidence="7" id="KW-1185">Reference proteome</keyword>
<comment type="caution">
    <text evidence="6">The sequence shown here is derived from an EMBL/GenBank/DDBJ whole genome shotgun (WGS) entry which is preliminary data.</text>
</comment>
<evidence type="ECO:0000313" key="7">
    <source>
        <dbReference type="Proteomes" id="UP000620124"/>
    </source>
</evidence>
<comment type="subcellular location">
    <subcellularLocation>
        <location evidence="4">Peroxisome membrane</location>
    </subcellularLocation>
</comment>
<evidence type="ECO:0000256" key="3">
    <source>
        <dbReference type="ARBA" id="ARBA00023140"/>
    </source>
</evidence>
<dbReference type="PANTHER" id="PTHR12652:SF19">
    <property type="entry name" value="PEROXISOMAL BIOGENESIS FACTOR 11"/>
    <property type="match status" value="1"/>
</dbReference>
<organism evidence="6 7">
    <name type="scientific">Mycena venus</name>
    <dbReference type="NCBI Taxonomy" id="2733690"/>
    <lineage>
        <taxon>Eukaryota</taxon>
        <taxon>Fungi</taxon>
        <taxon>Dikarya</taxon>
        <taxon>Basidiomycota</taxon>
        <taxon>Agaricomycotina</taxon>
        <taxon>Agaricomycetes</taxon>
        <taxon>Agaricomycetidae</taxon>
        <taxon>Agaricales</taxon>
        <taxon>Marasmiineae</taxon>
        <taxon>Mycenaceae</taxon>
        <taxon>Mycena</taxon>
    </lineage>
</organism>
<feature type="compositionally biased region" description="Acidic residues" evidence="5">
    <location>
        <begin position="73"/>
        <end position="83"/>
    </location>
</feature>
<dbReference type="Proteomes" id="UP000620124">
    <property type="component" value="Unassembled WGS sequence"/>
</dbReference>
<dbReference type="EMBL" id="JACAZI010000009">
    <property type="protein sequence ID" value="KAF7352932.1"/>
    <property type="molecule type" value="Genomic_DNA"/>
</dbReference>
<feature type="region of interest" description="Disordered" evidence="5">
    <location>
        <begin position="303"/>
        <end position="323"/>
    </location>
</feature>
<feature type="region of interest" description="Disordered" evidence="5">
    <location>
        <begin position="1"/>
        <end position="83"/>
    </location>
</feature>
<gene>
    <name evidence="6" type="ORF">MVEN_01260500</name>
</gene>
<evidence type="ECO:0000313" key="6">
    <source>
        <dbReference type="EMBL" id="KAF7352932.1"/>
    </source>
</evidence>
<feature type="compositionally biased region" description="Polar residues" evidence="5">
    <location>
        <begin position="46"/>
        <end position="55"/>
    </location>
</feature>